<keyword evidence="4" id="KW-0812">Transmembrane</keyword>
<evidence type="ECO:0000256" key="1">
    <source>
        <dbReference type="ARBA" id="ARBA00006739"/>
    </source>
</evidence>
<dbReference type="InterPro" id="IPR001173">
    <property type="entry name" value="Glyco_trans_2-like"/>
</dbReference>
<evidence type="ECO:0000256" key="3">
    <source>
        <dbReference type="ARBA" id="ARBA00022679"/>
    </source>
</evidence>
<reference evidence="7" key="1">
    <citation type="journal article" date="2019" name="Int. J. Syst. Evol. Microbiol.">
        <title>The Global Catalogue of Microorganisms (GCM) 10K type strain sequencing project: providing services to taxonomists for standard genome sequencing and annotation.</title>
        <authorList>
            <consortium name="The Broad Institute Genomics Platform"/>
            <consortium name="The Broad Institute Genome Sequencing Center for Infectious Disease"/>
            <person name="Wu L."/>
            <person name="Ma J."/>
        </authorList>
    </citation>
    <scope>NUCLEOTIDE SEQUENCE [LARGE SCALE GENOMIC DNA]</scope>
    <source>
        <strain evidence="7">KCTC 52042</strain>
    </source>
</reference>
<name>A0ABW5JET1_9BACT</name>
<evidence type="ECO:0000256" key="2">
    <source>
        <dbReference type="ARBA" id="ARBA00022676"/>
    </source>
</evidence>
<accession>A0ABW5JET1</accession>
<dbReference type="InterPro" id="IPR029044">
    <property type="entry name" value="Nucleotide-diphossugar_trans"/>
</dbReference>
<feature type="transmembrane region" description="Helical" evidence="4">
    <location>
        <begin position="246"/>
        <end position="264"/>
    </location>
</feature>
<keyword evidence="4" id="KW-0472">Membrane</keyword>
<keyword evidence="4" id="KW-1133">Transmembrane helix</keyword>
<dbReference type="SUPFAM" id="SSF53448">
    <property type="entry name" value="Nucleotide-diphospho-sugar transferases"/>
    <property type="match status" value="1"/>
</dbReference>
<keyword evidence="3 6" id="KW-0808">Transferase</keyword>
<evidence type="ECO:0000259" key="5">
    <source>
        <dbReference type="Pfam" id="PF00535"/>
    </source>
</evidence>
<dbReference type="Gene3D" id="3.90.550.10">
    <property type="entry name" value="Spore Coat Polysaccharide Biosynthesis Protein SpsA, Chain A"/>
    <property type="match status" value="1"/>
</dbReference>
<protein>
    <submittedName>
        <fullName evidence="6">Glycosyltransferase family 2 protein</fullName>
        <ecNumber evidence="6">2.4.-.-</ecNumber>
    </submittedName>
</protein>
<feature type="domain" description="Glycosyltransferase 2-like" evidence="5">
    <location>
        <begin position="10"/>
        <end position="137"/>
    </location>
</feature>
<keyword evidence="2 6" id="KW-0328">Glycosyltransferase</keyword>
<evidence type="ECO:0000313" key="6">
    <source>
        <dbReference type="EMBL" id="MFD2530940.1"/>
    </source>
</evidence>
<dbReference type="PANTHER" id="PTHR43630">
    <property type="entry name" value="POLY-BETA-1,6-N-ACETYL-D-GLUCOSAMINE SYNTHASE"/>
    <property type="match status" value="1"/>
</dbReference>
<comment type="similarity">
    <text evidence="1">Belongs to the glycosyltransferase 2 family.</text>
</comment>
<dbReference type="RefSeq" id="WP_390297313.1">
    <property type="nucleotide sequence ID" value="NZ_JBHULI010000001.1"/>
</dbReference>
<dbReference type="PANTHER" id="PTHR43630:SF1">
    <property type="entry name" value="POLY-BETA-1,6-N-ACETYL-D-GLUCOSAMINE SYNTHASE"/>
    <property type="match status" value="1"/>
</dbReference>
<dbReference type="GO" id="GO:0016757">
    <property type="term" value="F:glycosyltransferase activity"/>
    <property type="evidence" value="ECO:0007669"/>
    <property type="project" value="UniProtKB-KW"/>
</dbReference>
<proteinExistence type="inferred from homology"/>
<dbReference type="EC" id="2.4.-.-" evidence="6"/>
<evidence type="ECO:0000256" key="4">
    <source>
        <dbReference type="SAM" id="Phobius"/>
    </source>
</evidence>
<comment type="caution">
    <text evidence="6">The sequence shown here is derived from an EMBL/GenBank/DDBJ whole genome shotgun (WGS) entry which is preliminary data.</text>
</comment>
<dbReference type="CDD" id="cd02525">
    <property type="entry name" value="Succinoglycan_BP_ExoA"/>
    <property type="match status" value="1"/>
</dbReference>
<keyword evidence="7" id="KW-1185">Reference proteome</keyword>
<dbReference type="Proteomes" id="UP001597460">
    <property type="component" value="Unassembled WGS sequence"/>
</dbReference>
<dbReference type="EMBL" id="JBHULI010000001">
    <property type="protein sequence ID" value="MFD2530940.1"/>
    <property type="molecule type" value="Genomic_DNA"/>
</dbReference>
<organism evidence="6 7">
    <name type="scientific">Gracilimonas halophila</name>
    <dbReference type="NCBI Taxonomy" id="1834464"/>
    <lineage>
        <taxon>Bacteria</taxon>
        <taxon>Pseudomonadati</taxon>
        <taxon>Balneolota</taxon>
        <taxon>Balneolia</taxon>
        <taxon>Balneolales</taxon>
        <taxon>Balneolaceae</taxon>
        <taxon>Gracilimonas</taxon>
    </lineage>
</organism>
<sequence>MITQKKPDITIGIPVLNEEEHIERVVNGFLDSSYPNIKEILIADGGSTDRTQEIVKMISAKDPRVKLIDNPGRFQSYGLNEMIEVTQGEVFLRADGHCIYQEHYIEKTVEALLKPGVKNAGGSQRYVAKNTVQAGISIAVKSFLGNGGAKYMDESYQGFADTVFLGCFWSEDLKKLKGYNTDNITNQDSELNLRLIENFGECIYVSPEVKSWYFPRDTFFTLFKQYFRYGRGRLLTKIEHPEMSPVRGLLPFTFVFFLIFYALFDLVSATNYFFVSFLTVLIVILLAESLRIVLKTDKKFLREMWQGEKQPPSKFSRWAHTVISIVLMQLAHFSGVLYQLIRSVILRVKGW</sequence>
<evidence type="ECO:0000313" key="7">
    <source>
        <dbReference type="Proteomes" id="UP001597460"/>
    </source>
</evidence>
<feature type="transmembrane region" description="Helical" evidence="4">
    <location>
        <begin position="270"/>
        <end position="294"/>
    </location>
</feature>
<gene>
    <name evidence="6" type="ORF">ACFSVN_00605</name>
</gene>
<dbReference type="Pfam" id="PF00535">
    <property type="entry name" value="Glycos_transf_2"/>
    <property type="match status" value="1"/>
</dbReference>